<organism evidence="2 3">
    <name type="scientific">Corallococcus carmarthensis</name>
    <dbReference type="NCBI Taxonomy" id="2316728"/>
    <lineage>
        <taxon>Bacteria</taxon>
        <taxon>Pseudomonadati</taxon>
        <taxon>Myxococcota</taxon>
        <taxon>Myxococcia</taxon>
        <taxon>Myxococcales</taxon>
        <taxon>Cystobacterineae</taxon>
        <taxon>Myxococcaceae</taxon>
        <taxon>Corallococcus</taxon>
    </lineage>
</organism>
<comment type="caution">
    <text evidence="2">The sequence shown here is derived from an EMBL/GenBank/DDBJ whole genome shotgun (WGS) entry which is preliminary data.</text>
</comment>
<dbReference type="AlphaFoldDB" id="A0A3A8K1G0"/>
<protein>
    <submittedName>
        <fullName evidence="2">Uncharacterized protein</fullName>
    </submittedName>
</protein>
<evidence type="ECO:0000313" key="2">
    <source>
        <dbReference type="EMBL" id="RKH01306.1"/>
    </source>
</evidence>
<sequence length="808" mass="86222">MISPRRSFATGLAALGLVLSGLPATASAASPIPTPPPAPVLCQGYMATLADCQNPVTLCAKAVRNLAKTDPNAVCNRLIQDAAEDAAAGMSRRTVVVPRTLKANGQTVEPDAATKSVAFAKDDPNTREMSGLSSFFLGSVHRARTYFPATTAYASKLKNSRAQLRNGWNASGNVINSCAEYVFEKYYDYSVFEDAIASAGSDHRAIYSVAYAIAPLGGSTPASAIGTRGVSSPQQRGKDGTLITPAITFPSGAPKNQFFTVPPPSQGKVSVGAGSVDRVSIIPGVLGGAIISLKNLSRPLNLYGTALDTARLNTLAQGAHYYNESWAWHRSMSQRNAGVLDEEMYALEQSQTDFTGLLRQRGELVASIQEEVAHQYRPLPGTLQAGGSSQGASLSDDQENPLIPMFYTLASLDGAIDAALVQAQARGCLTFQSGSAPAPCDWSPKRFVQRVMDLYQVPREQAFQKCSDYTNDDFASLKSRALVQGSVNYPAQDYTTQPSRLETYFPRRDEYLRALSLTVGALLDPHTLQPRLKWESGDSYDLGDETFGATAEYNVSAAVNNVLQSDCSLSPEARGHFAATGRALSKSVNLITADVVVTNKKADIDLDVLDNTVSLLDVHENLTEGEFNLVSGSKEKQGTLVDVSTTFIVVVVPVTLGAKVAGVVGLNYSLVGQHHVTTASPCEVTSLSVAGRLEPYARVDGELYAGVDLFIVEAGIKGRLQLVHASVPLQAEAGVFQSGGELGLKLAGRADLKFTFLAGSISAYVEVGIWPLEEEFEETLVSWDGIHDDMKLFDKSVTAPLAAIQDLL</sequence>
<dbReference type="RefSeq" id="WP_120604302.1">
    <property type="nucleotide sequence ID" value="NZ_JABFJX010000142.1"/>
</dbReference>
<evidence type="ECO:0000313" key="3">
    <source>
        <dbReference type="Proteomes" id="UP000268313"/>
    </source>
</evidence>
<proteinExistence type="predicted"/>
<name>A0A3A8K1G0_9BACT</name>
<feature type="chain" id="PRO_5017421279" evidence="1">
    <location>
        <begin position="29"/>
        <end position="808"/>
    </location>
</feature>
<reference evidence="3" key="1">
    <citation type="submission" date="2018-09" db="EMBL/GenBank/DDBJ databases">
        <authorList>
            <person name="Livingstone P.G."/>
            <person name="Whitworth D.E."/>
        </authorList>
    </citation>
    <scope>NUCLEOTIDE SEQUENCE [LARGE SCALE GENOMIC DNA]</scope>
    <source>
        <strain evidence="3">CA043D</strain>
    </source>
</reference>
<accession>A0A3A8K1G0</accession>
<keyword evidence="1" id="KW-0732">Signal</keyword>
<keyword evidence="3" id="KW-1185">Reference proteome</keyword>
<dbReference type="EMBL" id="RAWE01000074">
    <property type="protein sequence ID" value="RKH01306.1"/>
    <property type="molecule type" value="Genomic_DNA"/>
</dbReference>
<feature type="signal peptide" evidence="1">
    <location>
        <begin position="1"/>
        <end position="28"/>
    </location>
</feature>
<evidence type="ECO:0000256" key="1">
    <source>
        <dbReference type="SAM" id="SignalP"/>
    </source>
</evidence>
<dbReference type="OrthoDB" id="5484561at2"/>
<gene>
    <name evidence="2" type="ORF">D7X32_20770</name>
</gene>
<dbReference type="Proteomes" id="UP000268313">
    <property type="component" value="Unassembled WGS sequence"/>
</dbReference>